<dbReference type="EMBL" id="MLJW01000841">
    <property type="protein sequence ID" value="OIQ82120.1"/>
    <property type="molecule type" value="Genomic_DNA"/>
</dbReference>
<sequence length="446" mass="47111">MSAAHGRSEGALSPPGGPAQGAGGHNTRAHRKVLAVAYGGGHIAMLLPVLRALRQRDAELHIDLLALTTAARAARDAGEAPLGYADLLHLLDDAERARALELGSAAMDGHAHPDVGADETRAYLGVNRLDLEWQYGADGAQARYAQHGRHGFHPIGFMRRVVDALRPDLVLTTNSPRSEEAVVDAARDAGVPSVAVLDLFGLPGDRFAARTRHPDRVCVLAPQVRDNLVASGWPRDIIAVTGNPAFDTLLDPTWAQRAAVLRAALGWQRRKVVLLATQPEMRAHPDVPWPAGDALPLAMEQALRDWVDARDDVALIVRHHPNHGHRLPSRASTPNVHVSRGADEPIELLIRAADAVVVQATTVGLQAAVAGVAVLALRCSPAVRHGIDYAALGAACSVADLDALPAALAAVLGAPHEPGPWALQAAAADAVAQQVFELLESRRGTS</sequence>
<gene>
    <name evidence="2" type="ORF">GALL_360990</name>
</gene>
<dbReference type="Gene3D" id="3.40.50.2000">
    <property type="entry name" value="Glycogen Phosphorylase B"/>
    <property type="match status" value="2"/>
</dbReference>
<evidence type="ECO:0000256" key="1">
    <source>
        <dbReference type="SAM" id="MobiDB-lite"/>
    </source>
</evidence>
<evidence type="ECO:0000313" key="2">
    <source>
        <dbReference type="EMBL" id="OIQ82120.1"/>
    </source>
</evidence>
<dbReference type="SUPFAM" id="SSF53756">
    <property type="entry name" value="UDP-Glycosyltransferase/glycogen phosphorylase"/>
    <property type="match status" value="1"/>
</dbReference>
<comment type="caution">
    <text evidence="2">The sequence shown here is derived from an EMBL/GenBank/DDBJ whole genome shotgun (WGS) entry which is preliminary data.</text>
</comment>
<name>A0A1J5QFB0_9ZZZZ</name>
<feature type="region of interest" description="Disordered" evidence="1">
    <location>
        <begin position="1"/>
        <end position="27"/>
    </location>
</feature>
<proteinExistence type="predicted"/>
<evidence type="ECO:0008006" key="3">
    <source>
        <dbReference type="Google" id="ProtNLM"/>
    </source>
</evidence>
<protein>
    <recommendedName>
        <fullName evidence="3">Capsule polysaccharide biosynthesis protein</fullName>
    </recommendedName>
</protein>
<reference evidence="2" key="1">
    <citation type="submission" date="2016-10" db="EMBL/GenBank/DDBJ databases">
        <title>Sequence of Gallionella enrichment culture.</title>
        <authorList>
            <person name="Poehlein A."/>
            <person name="Muehling M."/>
            <person name="Daniel R."/>
        </authorList>
    </citation>
    <scope>NUCLEOTIDE SEQUENCE</scope>
</reference>
<organism evidence="2">
    <name type="scientific">mine drainage metagenome</name>
    <dbReference type="NCBI Taxonomy" id="410659"/>
    <lineage>
        <taxon>unclassified sequences</taxon>
        <taxon>metagenomes</taxon>
        <taxon>ecological metagenomes</taxon>
    </lineage>
</organism>
<dbReference type="AlphaFoldDB" id="A0A1J5QFB0"/>
<accession>A0A1J5QFB0</accession>